<dbReference type="EMBL" id="MZGX01000001">
    <property type="protein sequence ID" value="OPX46370.1"/>
    <property type="molecule type" value="Genomic_DNA"/>
</dbReference>
<gene>
    <name evidence="1" type="ORF">CLHUN_01860</name>
</gene>
<evidence type="ECO:0000313" key="1">
    <source>
        <dbReference type="EMBL" id="OPX46370.1"/>
    </source>
</evidence>
<dbReference type="AlphaFoldDB" id="A0A1V4SR67"/>
<dbReference type="Proteomes" id="UP000191554">
    <property type="component" value="Unassembled WGS sequence"/>
</dbReference>
<proteinExistence type="predicted"/>
<reference evidence="1 2" key="1">
    <citation type="submission" date="2017-03" db="EMBL/GenBank/DDBJ databases">
        <title>Genome sequence of Clostridium hungatei DSM 14427.</title>
        <authorList>
            <person name="Poehlein A."/>
            <person name="Daniel R."/>
        </authorList>
    </citation>
    <scope>NUCLEOTIDE SEQUENCE [LARGE SCALE GENOMIC DNA]</scope>
    <source>
        <strain evidence="1 2">DSM 14427</strain>
    </source>
</reference>
<dbReference type="STRING" id="48256.CLHUN_01860"/>
<accession>A0A1V4SR67</accession>
<comment type="caution">
    <text evidence="1">The sequence shown here is derived from an EMBL/GenBank/DDBJ whole genome shotgun (WGS) entry which is preliminary data.</text>
</comment>
<organism evidence="1 2">
    <name type="scientific">Ruminiclostridium hungatei</name>
    <name type="common">Clostridium hungatei</name>
    <dbReference type="NCBI Taxonomy" id="48256"/>
    <lineage>
        <taxon>Bacteria</taxon>
        <taxon>Bacillati</taxon>
        <taxon>Bacillota</taxon>
        <taxon>Clostridia</taxon>
        <taxon>Eubacteriales</taxon>
        <taxon>Oscillospiraceae</taxon>
        <taxon>Ruminiclostridium</taxon>
    </lineage>
</organism>
<name>A0A1V4SR67_RUMHU</name>
<protein>
    <submittedName>
        <fullName evidence="1">Uncharacterized protein</fullName>
    </submittedName>
</protein>
<evidence type="ECO:0000313" key="2">
    <source>
        <dbReference type="Proteomes" id="UP000191554"/>
    </source>
</evidence>
<keyword evidence="2" id="KW-1185">Reference proteome</keyword>
<sequence>MINNKDIGSLKDYFCGLDHSVFGHQVKTMARHGKELIEVIEAQQQEIDKLKKYESEYPGLKVKYRVFKARNNEPVEGCFVLRPDKDLAARTALRAYMHATDNYVLQQDLKKWIAELEGGDGLATNNRCSQNSSD</sequence>
<dbReference type="RefSeq" id="WP_207559119.1">
    <property type="nucleotide sequence ID" value="NZ_MZGX01000001.1"/>
</dbReference>